<name>B3S1J6_TRIAD</name>
<dbReference type="EC" id="1.3.8.4" evidence="5"/>
<dbReference type="Gene3D" id="1.10.540.10">
    <property type="entry name" value="Acyl-CoA dehydrogenase/oxidase, N-terminal domain"/>
    <property type="match status" value="1"/>
</dbReference>
<sequence length="418" mass="46254">MHRMISKYVNRPLFSRSFIQRYYLSNVAQVDDALFHPTEEEKQLRQTIFKFAQEELAPYAAEIDAKDEFTELRSFWRKLGDMGLHGITVPESEGGAGGSYMDHCITIEELARASPSVGMSYAVHSNMCINQLVRNGNAEQKAKYLPKLISGEYIGALAMSEPNAGSDVMSLRLRAEKQGNHYVLNGTKFWITNGPVADIIIVYAKTDPAAHQHGISAFIVETKTPGFSIAQKLDKLGLRGSETGELVFEDCKIPEENILGRVNKGVQVLMSGLDLERGTLAGGAIGIMQSVVDVVYPYVHTREQFDQKIGQFQMIQSKLADMYNTLNLCRSYLYNVVRAFDRGVIRSADCAAAGILVGENATQMALDGIQCLGGNGYINDYPTGRMLRDAKIFEIAGGTQEIRKLIVGRSINAHYMGK</sequence>
<dbReference type="UniPathway" id="UPA00363">
    <property type="reaction ID" value="UER00860"/>
</dbReference>
<evidence type="ECO:0000259" key="24">
    <source>
        <dbReference type="Pfam" id="PF02771"/>
    </source>
</evidence>
<evidence type="ECO:0000256" key="18">
    <source>
        <dbReference type="PIRSR" id="PIRSR634183-1"/>
    </source>
</evidence>
<feature type="binding site" evidence="19">
    <location>
        <begin position="397"/>
        <end position="398"/>
    </location>
    <ligand>
        <name>substrate</name>
    </ligand>
</feature>
<dbReference type="PROSITE" id="PS00072">
    <property type="entry name" value="ACYL_COA_DH_1"/>
    <property type="match status" value="1"/>
</dbReference>
<evidence type="ECO:0000256" key="15">
    <source>
        <dbReference type="ARBA" id="ARBA00048375"/>
    </source>
</evidence>
<evidence type="ECO:0000256" key="6">
    <source>
        <dbReference type="ARBA" id="ARBA00018258"/>
    </source>
</evidence>
<dbReference type="SUPFAM" id="SSF56645">
    <property type="entry name" value="Acyl-CoA dehydrogenase NM domain-like"/>
    <property type="match status" value="1"/>
</dbReference>
<evidence type="ECO:0000256" key="4">
    <source>
        <dbReference type="ARBA" id="ARBA00009347"/>
    </source>
</evidence>
<dbReference type="GO" id="GO:0006552">
    <property type="term" value="P:L-leucine catabolic process"/>
    <property type="evidence" value="ECO:0000318"/>
    <property type="project" value="GO_Central"/>
</dbReference>
<evidence type="ECO:0000256" key="5">
    <source>
        <dbReference type="ARBA" id="ARBA00012044"/>
    </source>
</evidence>
<dbReference type="Gene3D" id="1.20.140.10">
    <property type="entry name" value="Butyryl-CoA Dehydrogenase, subunit A, domain 3"/>
    <property type="match status" value="1"/>
</dbReference>
<dbReference type="InterPro" id="IPR036250">
    <property type="entry name" value="AcylCo_DH-like_C"/>
</dbReference>
<dbReference type="PANTHER" id="PTHR43884:SF12">
    <property type="entry name" value="ISOVALERYL-COA DEHYDROGENASE, MITOCHONDRIAL-RELATED"/>
    <property type="match status" value="1"/>
</dbReference>
<feature type="binding site" evidence="20">
    <location>
        <position position="302"/>
    </location>
    <ligand>
        <name>FAD</name>
        <dbReference type="ChEBI" id="CHEBI:57692"/>
    </ligand>
</feature>
<dbReference type="InterPro" id="IPR013786">
    <property type="entry name" value="AcylCoA_DH/ox_N"/>
</dbReference>
<dbReference type="STRING" id="10228.B3S1J6"/>
<keyword evidence="10 21" id="KW-0560">Oxidoreductase</keyword>
<dbReference type="AlphaFoldDB" id="B3S1J6"/>
<evidence type="ECO:0000256" key="16">
    <source>
        <dbReference type="ARBA" id="ARBA00049552"/>
    </source>
</evidence>
<feature type="binding site" evidence="20">
    <location>
        <position position="313"/>
    </location>
    <ligand>
        <name>FAD</name>
        <dbReference type="ChEBI" id="CHEBI:57692"/>
    </ligand>
</feature>
<dbReference type="eggNOG" id="KOG0141">
    <property type="taxonomic scope" value="Eukaryota"/>
</dbReference>
<evidence type="ECO:0000259" key="22">
    <source>
        <dbReference type="Pfam" id="PF00441"/>
    </source>
</evidence>
<dbReference type="PhylomeDB" id="B3S1J6"/>
<dbReference type="OrthoDB" id="9988775at2759"/>
<dbReference type="KEGG" id="tad:TRIADDRAFT_58314"/>
<comment type="catalytic activity">
    <reaction evidence="14">
        <text>pentanoyl-CoA + oxidized [electron-transfer flavoprotein] + H(+) = (2E)-pentenoyl-CoA + reduced [electron-transfer flavoprotein]</text>
        <dbReference type="Rhea" id="RHEA:43456"/>
        <dbReference type="Rhea" id="RHEA-COMP:10685"/>
        <dbReference type="Rhea" id="RHEA-COMP:10686"/>
        <dbReference type="ChEBI" id="CHEBI:15378"/>
        <dbReference type="ChEBI" id="CHEBI:57389"/>
        <dbReference type="ChEBI" id="CHEBI:57692"/>
        <dbReference type="ChEBI" id="CHEBI:58307"/>
        <dbReference type="ChEBI" id="CHEBI:86160"/>
    </reaction>
</comment>
<evidence type="ECO:0000256" key="10">
    <source>
        <dbReference type="ARBA" id="ARBA00023002"/>
    </source>
</evidence>
<dbReference type="GO" id="GO:0008470">
    <property type="term" value="F:3-methylbutanoyl-CoA dehydrogenase activity"/>
    <property type="evidence" value="ECO:0000318"/>
    <property type="project" value="GO_Central"/>
</dbReference>
<dbReference type="CDD" id="cd01156">
    <property type="entry name" value="IVD"/>
    <property type="match status" value="1"/>
</dbReference>
<feature type="binding site" evidence="20">
    <location>
        <begin position="157"/>
        <end position="166"/>
    </location>
    <ligand>
        <name>FAD</name>
        <dbReference type="ChEBI" id="CHEBI:57692"/>
    </ligand>
</feature>
<evidence type="ECO:0000256" key="13">
    <source>
        <dbReference type="ARBA" id="ARBA00047736"/>
    </source>
</evidence>
<comment type="pathway">
    <text evidence="3">Amino-acid degradation; L-leucine degradation; (S)-3-hydroxy-3-methylglutaryl-CoA from 3-isovaleryl-CoA: step 1/3.</text>
</comment>
<keyword evidence="8 20" id="KW-0274">FAD</keyword>
<comment type="similarity">
    <text evidence="4 21">Belongs to the acyl-CoA dehydrogenase family.</text>
</comment>
<comment type="catalytic activity">
    <reaction evidence="17">
        <text>3-methylbutanoyl-CoA + oxidized [electron-transfer flavoprotein] + H(+) = 3-methylbut-2-enoyl-CoA + reduced [electron-transfer flavoprotein]</text>
        <dbReference type="Rhea" id="RHEA:12276"/>
        <dbReference type="Rhea" id="RHEA-COMP:10685"/>
        <dbReference type="Rhea" id="RHEA-COMP:10686"/>
        <dbReference type="ChEBI" id="CHEBI:15378"/>
        <dbReference type="ChEBI" id="CHEBI:57344"/>
        <dbReference type="ChEBI" id="CHEBI:57345"/>
        <dbReference type="ChEBI" id="CHEBI:57692"/>
        <dbReference type="ChEBI" id="CHEBI:58307"/>
        <dbReference type="EC" id="1.3.8.4"/>
    </reaction>
</comment>
<feature type="domain" description="Acyl-CoA dehydrogenase/oxidase N-terminal" evidence="24">
    <location>
        <begin position="38"/>
        <end position="152"/>
    </location>
</feature>
<dbReference type="PROSITE" id="PS00073">
    <property type="entry name" value="ACYL_COA_DH_2"/>
    <property type="match status" value="1"/>
</dbReference>
<comment type="catalytic activity">
    <reaction evidence="16">
        <text>(2S)-2-methylbutanoyl-CoA + oxidized [electron-transfer flavoprotein] + H(+) = (2E)-2-methylbut-2-enoyl-CoA + reduced [electron-transfer flavoprotein]</text>
        <dbReference type="Rhea" id="RHEA:48256"/>
        <dbReference type="Rhea" id="RHEA-COMP:10685"/>
        <dbReference type="Rhea" id="RHEA-COMP:10686"/>
        <dbReference type="ChEBI" id="CHEBI:15378"/>
        <dbReference type="ChEBI" id="CHEBI:57337"/>
        <dbReference type="ChEBI" id="CHEBI:57692"/>
        <dbReference type="ChEBI" id="CHEBI:58307"/>
        <dbReference type="ChEBI" id="CHEBI:88166"/>
    </reaction>
    <physiologicalReaction direction="left-to-right" evidence="16">
        <dbReference type="Rhea" id="RHEA:48257"/>
    </physiologicalReaction>
</comment>
<evidence type="ECO:0000256" key="8">
    <source>
        <dbReference type="ARBA" id="ARBA00022827"/>
    </source>
</evidence>
<dbReference type="GeneID" id="6755678"/>
<organism evidence="25 26">
    <name type="scientific">Trichoplax adhaerens</name>
    <name type="common">Trichoplax reptans</name>
    <dbReference type="NCBI Taxonomy" id="10228"/>
    <lineage>
        <taxon>Eukaryota</taxon>
        <taxon>Metazoa</taxon>
        <taxon>Placozoa</taxon>
        <taxon>Uniplacotomia</taxon>
        <taxon>Trichoplacea</taxon>
        <taxon>Trichoplacidae</taxon>
        <taxon>Trichoplax</taxon>
    </lineage>
</organism>
<dbReference type="InterPro" id="IPR037069">
    <property type="entry name" value="AcylCoA_DH/ox_N_sf"/>
</dbReference>
<dbReference type="FunFam" id="2.40.110.10:FF:000004">
    <property type="entry name" value="Isovaleryl-CoA dehydrogenase, mitochondrial"/>
    <property type="match status" value="1"/>
</dbReference>
<evidence type="ECO:0000313" key="26">
    <source>
        <dbReference type="Proteomes" id="UP000009022"/>
    </source>
</evidence>
<feature type="binding site" evidence="20">
    <location>
        <begin position="399"/>
        <end position="401"/>
    </location>
    <ligand>
        <name>FAD</name>
        <dbReference type="ChEBI" id="CHEBI:57692"/>
    </ligand>
</feature>
<dbReference type="InterPro" id="IPR009075">
    <property type="entry name" value="AcylCo_DH/oxidase_C"/>
</dbReference>
<dbReference type="RefSeq" id="XP_002114147.1">
    <property type="nucleotide sequence ID" value="XM_002114111.1"/>
</dbReference>
<feature type="active site" description="Proton acceptor" evidence="18">
    <location>
        <position position="276"/>
    </location>
</feature>
<keyword evidence="9" id="KW-0809">Transit peptide</keyword>
<evidence type="ECO:0000256" key="7">
    <source>
        <dbReference type="ARBA" id="ARBA00022630"/>
    </source>
</evidence>
<evidence type="ECO:0000256" key="14">
    <source>
        <dbReference type="ARBA" id="ARBA00048345"/>
    </source>
</evidence>
<keyword evidence="26" id="KW-1185">Reference proteome</keyword>
<dbReference type="InterPro" id="IPR034183">
    <property type="entry name" value="IVD"/>
</dbReference>
<feature type="binding site" evidence="20">
    <location>
        <begin position="370"/>
        <end position="374"/>
    </location>
    <ligand>
        <name>FAD</name>
        <dbReference type="ChEBI" id="CHEBI:57692"/>
    </ligand>
</feature>
<comment type="catalytic activity">
    <reaction evidence="15">
        <text>hexanoyl-CoA + oxidized [electron-transfer flavoprotein] + H(+) = (2E)-hexenoyl-CoA + reduced [electron-transfer flavoprotein]</text>
        <dbReference type="Rhea" id="RHEA:43464"/>
        <dbReference type="Rhea" id="RHEA-COMP:10685"/>
        <dbReference type="Rhea" id="RHEA-COMP:10686"/>
        <dbReference type="ChEBI" id="CHEBI:15378"/>
        <dbReference type="ChEBI" id="CHEBI:57692"/>
        <dbReference type="ChEBI" id="CHEBI:58307"/>
        <dbReference type="ChEBI" id="CHEBI:62077"/>
        <dbReference type="ChEBI" id="CHEBI:62620"/>
    </reaction>
</comment>
<dbReference type="Proteomes" id="UP000009022">
    <property type="component" value="Unassembled WGS sequence"/>
</dbReference>
<keyword evidence="11" id="KW-0496">Mitochondrion</keyword>
<evidence type="ECO:0000256" key="21">
    <source>
        <dbReference type="RuleBase" id="RU362125"/>
    </source>
</evidence>
<dbReference type="HOGENOM" id="CLU_018204_0_1_1"/>
<dbReference type="InterPro" id="IPR006089">
    <property type="entry name" value="Acyl-CoA_DH_CS"/>
</dbReference>
<dbReference type="Gene3D" id="2.40.110.10">
    <property type="entry name" value="Butyryl-CoA Dehydrogenase, subunit A, domain 2"/>
    <property type="match status" value="1"/>
</dbReference>
<dbReference type="FunFam" id="1.20.140.10:FF:000001">
    <property type="entry name" value="Acyl-CoA dehydrogenase"/>
    <property type="match status" value="1"/>
</dbReference>
<dbReference type="PANTHER" id="PTHR43884">
    <property type="entry name" value="ACYL-COA DEHYDROGENASE"/>
    <property type="match status" value="1"/>
</dbReference>
<comment type="cofactor">
    <cofactor evidence="1 20 21">
        <name>FAD</name>
        <dbReference type="ChEBI" id="CHEBI:57692"/>
    </cofactor>
</comment>
<evidence type="ECO:0000259" key="23">
    <source>
        <dbReference type="Pfam" id="PF02770"/>
    </source>
</evidence>
<evidence type="ECO:0000256" key="2">
    <source>
        <dbReference type="ARBA" id="ARBA00004173"/>
    </source>
</evidence>
<evidence type="ECO:0000256" key="20">
    <source>
        <dbReference type="PIRSR" id="PIRSR634183-3"/>
    </source>
</evidence>
<dbReference type="InterPro" id="IPR006091">
    <property type="entry name" value="Acyl-CoA_Oxase/DH_mid-dom"/>
</dbReference>
<dbReference type="EMBL" id="DS985247">
    <property type="protein sequence ID" value="EDV23237.1"/>
    <property type="molecule type" value="Genomic_DNA"/>
</dbReference>
<dbReference type="FunFam" id="1.10.540.10:FF:000007">
    <property type="entry name" value="Isovaleryl-CoA dehydrogenase, mitochondrial"/>
    <property type="match status" value="1"/>
</dbReference>
<feature type="binding site" evidence="19">
    <location>
        <begin position="274"/>
        <end position="277"/>
    </location>
    <ligand>
        <name>substrate</name>
    </ligand>
</feature>
<dbReference type="CTD" id="6755678"/>
<feature type="binding site" evidence="20">
    <location>
        <begin position="190"/>
        <end position="192"/>
    </location>
    <ligand>
        <name>FAD</name>
        <dbReference type="ChEBI" id="CHEBI:57692"/>
    </ligand>
</feature>
<dbReference type="Pfam" id="PF02771">
    <property type="entry name" value="Acyl-CoA_dh_N"/>
    <property type="match status" value="1"/>
</dbReference>
<evidence type="ECO:0000256" key="17">
    <source>
        <dbReference type="ARBA" id="ARBA00052875"/>
    </source>
</evidence>
<reference evidence="25 26" key="1">
    <citation type="journal article" date="2008" name="Nature">
        <title>The Trichoplax genome and the nature of placozoans.</title>
        <authorList>
            <person name="Srivastava M."/>
            <person name="Begovic E."/>
            <person name="Chapman J."/>
            <person name="Putnam N.H."/>
            <person name="Hellsten U."/>
            <person name="Kawashima T."/>
            <person name="Kuo A."/>
            <person name="Mitros T."/>
            <person name="Salamov A."/>
            <person name="Carpenter M.L."/>
            <person name="Signorovitch A.Y."/>
            <person name="Moreno M.A."/>
            <person name="Kamm K."/>
            <person name="Grimwood J."/>
            <person name="Schmutz J."/>
            <person name="Shapiro H."/>
            <person name="Grigoriev I.V."/>
            <person name="Buss L.W."/>
            <person name="Schierwater B."/>
            <person name="Dellaporta S.L."/>
            <person name="Rokhsar D.S."/>
        </authorList>
    </citation>
    <scope>NUCLEOTIDE SEQUENCE [LARGE SCALE GENOMIC DNA]</scope>
    <source>
        <strain evidence="25 26">Grell-BS-1999</strain>
    </source>
</reference>
<feature type="domain" description="Acyl-CoA dehydrogenase/oxidase C-terminal" evidence="22">
    <location>
        <begin position="263"/>
        <end position="411"/>
    </location>
</feature>
<comment type="function">
    <text evidence="12">Catalyzes the conversion of isovaleryl-CoA/3-methylbutanoyl-CoA to 3-methylbut-2-enoyl-CoA as an intermediate step in the leucine (Leu) catabolic pathway. To a lesser extent, is also able to catalyze the oxidation of other saturated short-chain acyl-CoA thioesters as pentanoyl-CoA, hexenoyl-CoA and butenoyl-CoA.</text>
</comment>
<evidence type="ECO:0000256" key="11">
    <source>
        <dbReference type="ARBA" id="ARBA00023128"/>
    </source>
</evidence>
<evidence type="ECO:0000256" key="12">
    <source>
        <dbReference type="ARBA" id="ARBA00045583"/>
    </source>
</evidence>
<keyword evidence="7 21" id="KW-0285">Flavoprotein</keyword>
<evidence type="ECO:0000256" key="9">
    <source>
        <dbReference type="ARBA" id="ARBA00022946"/>
    </source>
</evidence>
<evidence type="ECO:0000256" key="3">
    <source>
        <dbReference type="ARBA" id="ARBA00004898"/>
    </source>
</evidence>
<feature type="domain" description="Acyl-CoA oxidase/dehydrogenase middle" evidence="23">
    <location>
        <begin position="156"/>
        <end position="251"/>
    </location>
</feature>
<dbReference type="InterPro" id="IPR009100">
    <property type="entry name" value="AcylCoA_DH/oxidase_NM_dom_sf"/>
</dbReference>
<dbReference type="InParanoid" id="B3S1J6"/>
<comment type="catalytic activity">
    <reaction evidence="13">
        <text>butanoyl-CoA + oxidized [electron-transfer flavoprotein] + H(+) = (2E)-butenoyl-CoA + reduced [electron-transfer flavoprotein]</text>
        <dbReference type="Rhea" id="RHEA:24004"/>
        <dbReference type="Rhea" id="RHEA-COMP:10685"/>
        <dbReference type="Rhea" id="RHEA-COMP:10686"/>
        <dbReference type="ChEBI" id="CHEBI:15378"/>
        <dbReference type="ChEBI" id="CHEBI:57332"/>
        <dbReference type="ChEBI" id="CHEBI:57371"/>
        <dbReference type="ChEBI" id="CHEBI:57692"/>
        <dbReference type="ChEBI" id="CHEBI:58307"/>
        <dbReference type="EC" id="1.3.8.1"/>
    </reaction>
</comment>
<proteinExistence type="inferred from homology"/>
<comment type="subcellular location">
    <subcellularLocation>
        <location evidence="2">Mitochondrion</location>
    </subcellularLocation>
</comment>
<dbReference type="Pfam" id="PF02770">
    <property type="entry name" value="Acyl-CoA_dh_M"/>
    <property type="match status" value="1"/>
</dbReference>
<evidence type="ECO:0000256" key="19">
    <source>
        <dbReference type="PIRSR" id="PIRSR634183-2"/>
    </source>
</evidence>
<dbReference type="GO" id="GO:0050660">
    <property type="term" value="F:flavin adenine dinucleotide binding"/>
    <property type="evidence" value="ECO:0007669"/>
    <property type="project" value="InterPro"/>
</dbReference>
<dbReference type="OMA" id="YNVERMM"/>
<dbReference type="GO" id="GO:0005739">
    <property type="term" value="C:mitochondrion"/>
    <property type="evidence" value="ECO:0000318"/>
    <property type="project" value="GO_Central"/>
</dbReference>
<gene>
    <name evidence="25" type="ORF">TRIADDRAFT_58314</name>
</gene>
<accession>B3S1J6</accession>
<feature type="binding site" evidence="19">
    <location>
        <position position="166"/>
    </location>
    <ligand>
        <name>substrate</name>
    </ligand>
</feature>
<dbReference type="SUPFAM" id="SSF47203">
    <property type="entry name" value="Acyl-CoA dehydrogenase C-terminal domain-like"/>
    <property type="match status" value="1"/>
</dbReference>
<protein>
    <recommendedName>
        <fullName evidence="6">Isovaleryl-CoA dehydrogenase, mitochondrial</fullName>
        <ecNumber evidence="5">1.3.8.4</ecNumber>
    </recommendedName>
</protein>
<evidence type="ECO:0000313" key="25">
    <source>
        <dbReference type="EMBL" id="EDV23237.1"/>
    </source>
</evidence>
<evidence type="ECO:0000256" key="1">
    <source>
        <dbReference type="ARBA" id="ARBA00001974"/>
    </source>
</evidence>
<dbReference type="InterPro" id="IPR046373">
    <property type="entry name" value="Acyl-CoA_Oxase/DH_mid-dom_sf"/>
</dbReference>
<dbReference type="Pfam" id="PF00441">
    <property type="entry name" value="Acyl-CoA_dh_1"/>
    <property type="match status" value="1"/>
</dbReference>